<feature type="region of interest" description="Disordered" evidence="1">
    <location>
        <begin position="1"/>
        <end position="41"/>
    </location>
</feature>
<dbReference type="AlphaFoldDB" id="A0A699WIU5"/>
<name>A0A699WIU5_TANCI</name>
<feature type="non-terminal residue" evidence="2">
    <location>
        <position position="1"/>
    </location>
</feature>
<sequence>KHFDSQFEDDIQNDEEQGADDVDAQVQPNLDEDVHPELPVPMPPFVPLRRLVVKGFSHKRGIDSDEIFSPVVKMGSIRVVLGLA</sequence>
<protein>
    <submittedName>
        <fullName evidence="2">Retrovirus-related Pol polyprotein from transposon TNT 1-94</fullName>
    </submittedName>
</protein>
<feature type="non-terminal residue" evidence="2">
    <location>
        <position position="84"/>
    </location>
</feature>
<accession>A0A699WIU5</accession>
<reference evidence="2" key="1">
    <citation type="journal article" date="2019" name="Sci. Rep.">
        <title>Draft genome of Tanacetum cinerariifolium, the natural source of mosquito coil.</title>
        <authorList>
            <person name="Yamashiro T."/>
            <person name="Shiraishi A."/>
            <person name="Satake H."/>
            <person name="Nakayama K."/>
        </authorList>
    </citation>
    <scope>NUCLEOTIDE SEQUENCE</scope>
</reference>
<proteinExistence type="predicted"/>
<organism evidence="2">
    <name type="scientific">Tanacetum cinerariifolium</name>
    <name type="common">Dalmatian daisy</name>
    <name type="synonym">Chrysanthemum cinerariifolium</name>
    <dbReference type="NCBI Taxonomy" id="118510"/>
    <lineage>
        <taxon>Eukaryota</taxon>
        <taxon>Viridiplantae</taxon>
        <taxon>Streptophyta</taxon>
        <taxon>Embryophyta</taxon>
        <taxon>Tracheophyta</taxon>
        <taxon>Spermatophyta</taxon>
        <taxon>Magnoliopsida</taxon>
        <taxon>eudicotyledons</taxon>
        <taxon>Gunneridae</taxon>
        <taxon>Pentapetalae</taxon>
        <taxon>asterids</taxon>
        <taxon>campanulids</taxon>
        <taxon>Asterales</taxon>
        <taxon>Asteraceae</taxon>
        <taxon>Asteroideae</taxon>
        <taxon>Anthemideae</taxon>
        <taxon>Anthemidinae</taxon>
        <taxon>Tanacetum</taxon>
    </lineage>
</organism>
<gene>
    <name evidence="2" type="ORF">Tci_919266</name>
</gene>
<evidence type="ECO:0000256" key="1">
    <source>
        <dbReference type="SAM" id="MobiDB-lite"/>
    </source>
</evidence>
<feature type="compositionally biased region" description="Acidic residues" evidence="1">
    <location>
        <begin position="1"/>
        <end position="23"/>
    </location>
</feature>
<evidence type="ECO:0000313" key="2">
    <source>
        <dbReference type="EMBL" id="GFD47297.1"/>
    </source>
</evidence>
<dbReference type="EMBL" id="BKCJ011695756">
    <property type="protein sequence ID" value="GFD47297.1"/>
    <property type="molecule type" value="Genomic_DNA"/>
</dbReference>
<comment type="caution">
    <text evidence="2">The sequence shown here is derived from an EMBL/GenBank/DDBJ whole genome shotgun (WGS) entry which is preliminary data.</text>
</comment>